<evidence type="ECO:0000313" key="14">
    <source>
        <dbReference type="EMBL" id="EAR27724.1"/>
    </source>
</evidence>
<dbReference type="SMART" id="SM00387">
    <property type="entry name" value="HATPase_c"/>
    <property type="match status" value="1"/>
</dbReference>
<feature type="transmembrane region" description="Helical" evidence="12">
    <location>
        <begin position="169"/>
        <end position="190"/>
    </location>
</feature>
<sequence length="444" mass="50223">MVMPVISLKIRQGFILVFLLVVALPILFISIGKSYYASLVNATENTLEAHIYTLVAEVDFAENSVEMPQNLFASELNRINSDTFAYIYQDEEKRWQSESSLNQDLVPQIGQAPIGETLFEKIQFQDKEYWQMRFSLVYETNQSSHTFSFYLLKDNASLLETMQEFRQTLVDWLIIMGVVITVLLMIGFVWSARPLQRLDHEIKEIELGQATEITGRYPIELIKIQQDLNLLLASQQRQKEQYRKSLSDLAHALKTPLAVLKSSEMAHSPENNEQLDRINHMIEHQLKRAATGATDTWKKHTTIKPVCDSIINAMSKVYRDKAFNIDLSCSKEMFFLGDKTDLMEILGNLIDNACKACVSHVVITISTENHTLIIEVADDGPGIKAKDRASLVERGKRLDSYEAGHGIGMAIVNDLVSAYQGQLTISDSPLGGALFNVTFKQNVH</sequence>
<comment type="catalytic activity">
    <reaction evidence="1">
        <text>ATP + protein L-histidine = ADP + protein N-phospho-L-histidine.</text>
        <dbReference type="EC" id="2.7.13.3"/>
    </reaction>
</comment>
<organism evidence="14 15">
    <name type="scientific">Pseudoalteromonas tunicata D2</name>
    <dbReference type="NCBI Taxonomy" id="87626"/>
    <lineage>
        <taxon>Bacteria</taxon>
        <taxon>Pseudomonadati</taxon>
        <taxon>Pseudomonadota</taxon>
        <taxon>Gammaproteobacteria</taxon>
        <taxon>Alteromonadales</taxon>
        <taxon>Pseudoalteromonadaceae</taxon>
        <taxon>Pseudoalteromonas</taxon>
    </lineage>
</organism>
<dbReference type="Gene3D" id="1.10.287.130">
    <property type="match status" value="1"/>
</dbReference>
<protein>
    <recommendedName>
        <fullName evidence="3">histidine kinase</fullName>
        <ecNumber evidence="3">2.7.13.3</ecNumber>
    </recommendedName>
</protein>
<keyword evidence="11 12" id="KW-0472">Membrane</keyword>
<evidence type="ECO:0000259" key="13">
    <source>
        <dbReference type="PROSITE" id="PS50109"/>
    </source>
</evidence>
<evidence type="ECO:0000256" key="7">
    <source>
        <dbReference type="ARBA" id="ARBA00022741"/>
    </source>
</evidence>
<dbReference type="InterPro" id="IPR036890">
    <property type="entry name" value="HATPase_C_sf"/>
</dbReference>
<dbReference type="GO" id="GO:0005524">
    <property type="term" value="F:ATP binding"/>
    <property type="evidence" value="ECO:0007669"/>
    <property type="project" value="UniProtKB-KW"/>
</dbReference>
<dbReference type="SUPFAM" id="SSF55874">
    <property type="entry name" value="ATPase domain of HSP90 chaperone/DNA topoisomerase II/histidine kinase"/>
    <property type="match status" value="1"/>
</dbReference>
<evidence type="ECO:0000256" key="4">
    <source>
        <dbReference type="ARBA" id="ARBA00022553"/>
    </source>
</evidence>
<comment type="subcellular location">
    <subcellularLocation>
        <location evidence="2">Membrane</location>
    </subcellularLocation>
</comment>
<keyword evidence="15" id="KW-1185">Reference proteome</keyword>
<dbReference type="AlphaFoldDB" id="A4CBI7"/>
<dbReference type="STRING" id="87626.PTD2_17920"/>
<keyword evidence="10 12" id="KW-1133">Transmembrane helix</keyword>
<dbReference type="EC" id="2.7.13.3" evidence="3"/>
<dbReference type="PANTHER" id="PTHR45436">
    <property type="entry name" value="SENSOR HISTIDINE KINASE YKOH"/>
    <property type="match status" value="1"/>
</dbReference>
<dbReference type="PROSITE" id="PS50109">
    <property type="entry name" value="HIS_KIN"/>
    <property type="match status" value="1"/>
</dbReference>
<reference evidence="14 15" key="1">
    <citation type="submission" date="2006-02" db="EMBL/GenBank/DDBJ databases">
        <authorList>
            <person name="Moran M.A."/>
            <person name="Kjelleberg S."/>
            <person name="Egan S."/>
            <person name="Saunders N."/>
            <person name="Thomas T."/>
            <person name="Ferriera S."/>
            <person name="Johnson J."/>
            <person name="Kravitz S."/>
            <person name="Halpern A."/>
            <person name="Remington K."/>
            <person name="Beeson K."/>
            <person name="Tran B."/>
            <person name="Rogers Y.-H."/>
            <person name="Friedman R."/>
            <person name="Venter J.C."/>
        </authorList>
    </citation>
    <scope>NUCLEOTIDE SEQUENCE [LARGE SCALE GENOMIC DNA]</scope>
    <source>
        <strain evidence="14 15">D2</strain>
    </source>
</reference>
<dbReference type="GO" id="GO:0005886">
    <property type="term" value="C:plasma membrane"/>
    <property type="evidence" value="ECO:0007669"/>
    <property type="project" value="TreeGrafter"/>
</dbReference>
<evidence type="ECO:0000256" key="5">
    <source>
        <dbReference type="ARBA" id="ARBA00022679"/>
    </source>
</evidence>
<dbReference type="Pfam" id="PF02518">
    <property type="entry name" value="HATPase_c"/>
    <property type="match status" value="1"/>
</dbReference>
<gene>
    <name evidence="14" type="ORF">PTD2_17920</name>
</gene>
<evidence type="ECO:0000256" key="2">
    <source>
        <dbReference type="ARBA" id="ARBA00004370"/>
    </source>
</evidence>
<keyword evidence="9" id="KW-0067">ATP-binding</keyword>
<dbReference type="RefSeq" id="WP_009839556.1">
    <property type="nucleotide sequence ID" value="NZ_CH959301.1"/>
</dbReference>
<dbReference type="InterPro" id="IPR003594">
    <property type="entry name" value="HATPase_dom"/>
</dbReference>
<dbReference type="PANTHER" id="PTHR45436:SF4">
    <property type="entry name" value="SENSOR PROTEIN PHOQ"/>
    <property type="match status" value="1"/>
</dbReference>
<dbReference type="CDD" id="cd16954">
    <property type="entry name" value="HATPase_PhoQ-like"/>
    <property type="match status" value="1"/>
</dbReference>
<evidence type="ECO:0000256" key="12">
    <source>
        <dbReference type="SAM" id="Phobius"/>
    </source>
</evidence>
<dbReference type="EMBL" id="AAOH01000005">
    <property type="protein sequence ID" value="EAR27724.1"/>
    <property type="molecule type" value="Genomic_DNA"/>
</dbReference>
<evidence type="ECO:0000256" key="9">
    <source>
        <dbReference type="ARBA" id="ARBA00022840"/>
    </source>
</evidence>
<dbReference type="PRINTS" id="PR00344">
    <property type="entry name" value="BCTRLSENSOR"/>
</dbReference>
<keyword evidence="5" id="KW-0808">Transferase</keyword>
<evidence type="ECO:0000256" key="11">
    <source>
        <dbReference type="ARBA" id="ARBA00023136"/>
    </source>
</evidence>
<evidence type="ECO:0000313" key="15">
    <source>
        <dbReference type="Proteomes" id="UP000006201"/>
    </source>
</evidence>
<dbReference type="OrthoDB" id="9809567at2"/>
<dbReference type="GO" id="GO:0004673">
    <property type="term" value="F:protein histidine kinase activity"/>
    <property type="evidence" value="ECO:0007669"/>
    <property type="project" value="UniProtKB-EC"/>
</dbReference>
<dbReference type="eggNOG" id="COG2205">
    <property type="taxonomic scope" value="Bacteria"/>
</dbReference>
<dbReference type="InterPro" id="IPR005467">
    <property type="entry name" value="His_kinase_dom"/>
</dbReference>
<comment type="caution">
    <text evidence="14">The sequence shown here is derived from an EMBL/GenBank/DDBJ whole genome shotgun (WGS) entry which is preliminary data.</text>
</comment>
<evidence type="ECO:0000256" key="3">
    <source>
        <dbReference type="ARBA" id="ARBA00012438"/>
    </source>
</evidence>
<evidence type="ECO:0000256" key="6">
    <source>
        <dbReference type="ARBA" id="ARBA00022692"/>
    </source>
</evidence>
<evidence type="ECO:0000256" key="1">
    <source>
        <dbReference type="ARBA" id="ARBA00000085"/>
    </source>
</evidence>
<name>A4CBI7_9GAMM</name>
<proteinExistence type="predicted"/>
<dbReference type="HOGENOM" id="CLU_000445_42_2_6"/>
<dbReference type="GO" id="GO:0000160">
    <property type="term" value="P:phosphorelay signal transduction system"/>
    <property type="evidence" value="ECO:0007669"/>
    <property type="project" value="TreeGrafter"/>
</dbReference>
<keyword evidence="7" id="KW-0547">Nucleotide-binding</keyword>
<dbReference type="Proteomes" id="UP000006201">
    <property type="component" value="Unassembled WGS sequence"/>
</dbReference>
<keyword evidence="6 12" id="KW-0812">Transmembrane</keyword>
<keyword evidence="8 14" id="KW-0418">Kinase</keyword>
<feature type="domain" description="Histidine kinase" evidence="13">
    <location>
        <begin position="248"/>
        <end position="443"/>
    </location>
</feature>
<dbReference type="InterPro" id="IPR004358">
    <property type="entry name" value="Sig_transdc_His_kin-like_C"/>
</dbReference>
<accession>A4CBI7</accession>
<keyword evidence="4" id="KW-0597">Phosphoprotein</keyword>
<feature type="transmembrane region" description="Helical" evidence="12">
    <location>
        <begin position="12"/>
        <end position="31"/>
    </location>
</feature>
<evidence type="ECO:0000256" key="10">
    <source>
        <dbReference type="ARBA" id="ARBA00022989"/>
    </source>
</evidence>
<evidence type="ECO:0000256" key="8">
    <source>
        <dbReference type="ARBA" id="ARBA00022777"/>
    </source>
</evidence>
<dbReference type="InterPro" id="IPR058619">
    <property type="entry name" value="PhoQ/CarS-like_HATPase"/>
</dbReference>
<dbReference type="Gene3D" id="3.30.565.10">
    <property type="entry name" value="Histidine kinase-like ATPase, C-terminal domain"/>
    <property type="match status" value="1"/>
</dbReference>
<dbReference type="InterPro" id="IPR050428">
    <property type="entry name" value="TCS_sensor_his_kinase"/>
</dbReference>